<keyword evidence="2 4" id="KW-0442">Lipid degradation</keyword>
<dbReference type="EMBL" id="CP048711">
    <property type="protein sequence ID" value="QIB64683.1"/>
    <property type="molecule type" value="Genomic_DNA"/>
</dbReference>
<dbReference type="GO" id="GO:0016042">
    <property type="term" value="P:lipid catabolic process"/>
    <property type="evidence" value="ECO:0007669"/>
    <property type="project" value="UniProtKB-UniRule"/>
</dbReference>
<keyword evidence="7" id="KW-1185">Reference proteome</keyword>
<keyword evidence="1 4" id="KW-0378">Hydrolase</keyword>
<comment type="caution">
    <text evidence="4">Lacks conserved residue(s) required for the propagation of feature annotation.</text>
</comment>
<name>A0A6C0TYR8_9GAMM</name>
<keyword evidence="3 4" id="KW-0443">Lipid metabolism</keyword>
<protein>
    <submittedName>
        <fullName evidence="6">Patatin-like phospholipase family protein</fullName>
    </submittedName>
</protein>
<dbReference type="Proteomes" id="UP000477680">
    <property type="component" value="Chromosome"/>
</dbReference>
<dbReference type="InterPro" id="IPR016035">
    <property type="entry name" value="Acyl_Trfase/lysoPLipase"/>
</dbReference>
<reference evidence="6 7" key="1">
    <citation type="submission" date="2020-02" db="EMBL/GenBank/DDBJ databases">
        <title>Genome sequencing for Kineobactrum sp. M2.</title>
        <authorList>
            <person name="Park S.-J."/>
        </authorList>
    </citation>
    <scope>NUCLEOTIDE SEQUENCE [LARGE SCALE GENOMIC DNA]</scope>
    <source>
        <strain evidence="6 7">M2</strain>
    </source>
</reference>
<evidence type="ECO:0000256" key="4">
    <source>
        <dbReference type="PROSITE-ProRule" id="PRU01161"/>
    </source>
</evidence>
<evidence type="ECO:0000256" key="3">
    <source>
        <dbReference type="ARBA" id="ARBA00023098"/>
    </source>
</evidence>
<dbReference type="Pfam" id="PF01734">
    <property type="entry name" value="Patatin"/>
    <property type="match status" value="1"/>
</dbReference>
<dbReference type="Gene3D" id="3.40.1090.10">
    <property type="entry name" value="Cytosolic phospholipase A2 catalytic domain"/>
    <property type="match status" value="2"/>
</dbReference>
<evidence type="ECO:0000256" key="2">
    <source>
        <dbReference type="ARBA" id="ARBA00022963"/>
    </source>
</evidence>
<organism evidence="6 7">
    <name type="scientific">Kineobactrum salinum</name>
    <dbReference type="NCBI Taxonomy" id="2708301"/>
    <lineage>
        <taxon>Bacteria</taxon>
        <taxon>Pseudomonadati</taxon>
        <taxon>Pseudomonadota</taxon>
        <taxon>Gammaproteobacteria</taxon>
        <taxon>Cellvibrionales</taxon>
        <taxon>Halieaceae</taxon>
        <taxon>Kineobactrum</taxon>
    </lineage>
</organism>
<dbReference type="AlphaFoldDB" id="A0A6C0TYR8"/>
<accession>A0A6C0TYR8</accession>
<feature type="active site" description="Proton acceptor" evidence="4">
    <location>
        <position position="173"/>
    </location>
</feature>
<evidence type="ECO:0000313" key="7">
    <source>
        <dbReference type="Proteomes" id="UP000477680"/>
    </source>
</evidence>
<evidence type="ECO:0000256" key="1">
    <source>
        <dbReference type="ARBA" id="ARBA00022801"/>
    </source>
</evidence>
<dbReference type="InterPro" id="IPR002641">
    <property type="entry name" value="PNPLA_dom"/>
</dbReference>
<feature type="domain" description="PNPLA" evidence="5">
    <location>
        <begin position="19"/>
        <end position="186"/>
    </location>
</feature>
<evidence type="ECO:0000313" key="6">
    <source>
        <dbReference type="EMBL" id="QIB64683.1"/>
    </source>
</evidence>
<dbReference type="RefSeq" id="WP_163493933.1">
    <property type="nucleotide sequence ID" value="NZ_CP048711.1"/>
</dbReference>
<dbReference type="SUPFAM" id="SSF52151">
    <property type="entry name" value="FabD/lysophospholipase-like"/>
    <property type="match status" value="1"/>
</dbReference>
<feature type="short sequence motif" description="GXSXG" evidence="4">
    <location>
        <begin position="50"/>
        <end position="54"/>
    </location>
</feature>
<dbReference type="CDD" id="cd07207">
    <property type="entry name" value="Pat_ExoU_VipD_like"/>
    <property type="match status" value="1"/>
</dbReference>
<dbReference type="PANTHER" id="PTHR14226">
    <property type="entry name" value="NEUROPATHY TARGET ESTERASE/SWISS CHEESE D.MELANOGASTER"/>
    <property type="match status" value="1"/>
</dbReference>
<sequence>MNKSQDDRGLRDQDLRIVPVLAGGGGRLSAHIGVLQAIAELGLSYRTLVGVSGGSIVGALLAAGYSVPDIRRIAQDTDFSRFSAQNLISLLRTGGLSNGNSFETWVDELVDGKTFAELELDYHVVATDVRTGQPVVFSRHSHPATRVSQAVRFSMSVPILFSFKEHGAHLLVDGSILSEEALQRNWSGDGTPVVVFKLRSTTPGRRPPKPSVLPLRGYLEMLVRTFMTTISREYINEEFWLSTIVIETGDTSPFDMRLSPEQKDQLYTAGFEITTEVLPVKLARRSRQL</sequence>
<evidence type="ECO:0000259" key="5">
    <source>
        <dbReference type="PROSITE" id="PS51635"/>
    </source>
</evidence>
<feature type="active site" description="Nucleophile" evidence="4">
    <location>
        <position position="52"/>
    </location>
</feature>
<dbReference type="PANTHER" id="PTHR14226:SF78">
    <property type="entry name" value="SLR0060 PROTEIN"/>
    <property type="match status" value="1"/>
</dbReference>
<gene>
    <name evidence="6" type="ORF">G3T16_04020</name>
</gene>
<dbReference type="InterPro" id="IPR050301">
    <property type="entry name" value="NTE"/>
</dbReference>
<dbReference type="PROSITE" id="PS51635">
    <property type="entry name" value="PNPLA"/>
    <property type="match status" value="1"/>
</dbReference>
<proteinExistence type="predicted"/>
<dbReference type="KEGG" id="kim:G3T16_04020"/>
<dbReference type="GO" id="GO:0016787">
    <property type="term" value="F:hydrolase activity"/>
    <property type="evidence" value="ECO:0007669"/>
    <property type="project" value="UniProtKB-UniRule"/>
</dbReference>